<dbReference type="GO" id="GO:0044341">
    <property type="term" value="P:sodium-dependent phosphate transport"/>
    <property type="evidence" value="ECO:0007669"/>
    <property type="project" value="InterPro"/>
</dbReference>
<proteinExistence type="predicted"/>
<protein>
    <submittedName>
        <fullName evidence="8">Phosphate:Na+ symporter</fullName>
    </submittedName>
</protein>
<dbReference type="InterPro" id="IPR003841">
    <property type="entry name" value="Na/Pi_transpt"/>
</dbReference>
<feature type="transmembrane region" description="Helical" evidence="6">
    <location>
        <begin position="133"/>
        <end position="155"/>
    </location>
</feature>
<feature type="transmembrane region" description="Helical" evidence="6">
    <location>
        <begin position="68"/>
        <end position="92"/>
    </location>
</feature>
<keyword evidence="9" id="KW-1185">Reference proteome</keyword>
<feature type="transmembrane region" description="Helical" evidence="6">
    <location>
        <begin position="283"/>
        <end position="305"/>
    </location>
</feature>
<dbReference type="Pfam" id="PF02690">
    <property type="entry name" value="Na_Pi_cotrans"/>
    <property type="match status" value="2"/>
</dbReference>
<keyword evidence="4 6" id="KW-1133">Transmembrane helix</keyword>
<evidence type="ECO:0000259" key="7">
    <source>
        <dbReference type="Pfam" id="PF01895"/>
    </source>
</evidence>
<dbReference type="PANTHER" id="PTHR10010">
    <property type="entry name" value="SOLUTE CARRIER FAMILY 34 SODIUM PHOSPHATE , MEMBER 2-RELATED"/>
    <property type="match status" value="1"/>
</dbReference>
<dbReference type="Gene3D" id="1.20.58.220">
    <property type="entry name" value="Phosphate transport system protein phou homolog 2, domain 2"/>
    <property type="match status" value="1"/>
</dbReference>
<keyword evidence="2" id="KW-1003">Cell membrane</keyword>
<dbReference type="NCBIfam" id="NF037997">
    <property type="entry name" value="Na_Pi_symport"/>
    <property type="match status" value="1"/>
</dbReference>
<dbReference type="STRING" id="938405.SAMN02927895_04955"/>
<sequence length="561" mass="58186">MGEARLLLELAGEAALLLWGLHMVQSGVQRAFGSRLRQVLGVALGGLGRAFLAGLGVTAALQSSTATALMVGSFAASGAVALAPALAAMLGANLGTALIVQLLSFDATAAFPTLVLVGVVAFRRSSRARTRDLGRVAIGLGLMLLALHELVGSMAPVEASPTLRALLTAVADQPLPNLMLAAAIAWAAHSSVAGLLFVAGLAGSGAVGPEAALAMVLGANLGSALNPLLEAGGDREDKARLRVPAGNLLNRLLGCAIGLAVLPQAVLWLQAVDAAPARLVANAHLAFNLATGLLALPLLPALAALMQRLLPERAAATDPGAPRYLDEAALRTPSVALANAAREVLRIADQLEAMLRGSAEAFRGQDREAARAIVRMDDVVDRLHRAVHGYLARIPREALGDEESRRLGEIQAFAIALEHAADVVERDLVRHAAKRLRRGLALGPVPAQEIAALHATLLEQLRLAIAVFMMEDAEAARRLVRGKEGLRAAEREAARRMAEAGAQSGAEGGGAAGLLLDAVRDLRRVGAHLATVAHPLLERRGELLPSRLADETALLEEDGPG</sequence>
<keyword evidence="5 6" id="KW-0472">Membrane</keyword>
<feature type="transmembrane region" description="Helical" evidence="6">
    <location>
        <begin position="175"/>
        <end position="198"/>
    </location>
</feature>
<evidence type="ECO:0000256" key="4">
    <source>
        <dbReference type="ARBA" id="ARBA00022989"/>
    </source>
</evidence>
<evidence type="ECO:0000313" key="9">
    <source>
        <dbReference type="Proteomes" id="UP000198925"/>
    </source>
</evidence>
<evidence type="ECO:0000256" key="6">
    <source>
        <dbReference type="SAM" id="Phobius"/>
    </source>
</evidence>
<feature type="domain" description="PhoU" evidence="7">
    <location>
        <begin position="453"/>
        <end position="533"/>
    </location>
</feature>
<evidence type="ECO:0000313" key="8">
    <source>
        <dbReference type="EMBL" id="SDE34606.1"/>
    </source>
</evidence>
<dbReference type="RefSeq" id="WP_090665041.1">
    <property type="nucleotide sequence ID" value="NZ_FMZX01000029.1"/>
</dbReference>
<accession>A0A1G7C7F3</accession>
<keyword evidence="3 6" id="KW-0812">Transmembrane</keyword>
<dbReference type="Pfam" id="PF01895">
    <property type="entry name" value="PhoU"/>
    <property type="match status" value="2"/>
</dbReference>
<dbReference type="InterPro" id="IPR026022">
    <property type="entry name" value="PhoU_dom"/>
</dbReference>
<organism evidence="8 9">
    <name type="scientific">Belnapia rosea</name>
    <dbReference type="NCBI Taxonomy" id="938405"/>
    <lineage>
        <taxon>Bacteria</taxon>
        <taxon>Pseudomonadati</taxon>
        <taxon>Pseudomonadota</taxon>
        <taxon>Alphaproteobacteria</taxon>
        <taxon>Acetobacterales</taxon>
        <taxon>Roseomonadaceae</taxon>
        <taxon>Belnapia</taxon>
    </lineage>
</organism>
<feature type="domain" description="PhoU" evidence="7">
    <location>
        <begin position="345"/>
        <end position="423"/>
    </location>
</feature>
<dbReference type="GO" id="GO:0005886">
    <property type="term" value="C:plasma membrane"/>
    <property type="evidence" value="ECO:0007669"/>
    <property type="project" value="UniProtKB-SubCell"/>
</dbReference>
<dbReference type="Proteomes" id="UP000198925">
    <property type="component" value="Unassembled WGS sequence"/>
</dbReference>
<evidence type="ECO:0000256" key="2">
    <source>
        <dbReference type="ARBA" id="ARBA00022475"/>
    </source>
</evidence>
<dbReference type="InterPro" id="IPR038078">
    <property type="entry name" value="PhoU-like_sf"/>
</dbReference>
<dbReference type="EMBL" id="FMZX01000029">
    <property type="protein sequence ID" value="SDE34606.1"/>
    <property type="molecule type" value="Genomic_DNA"/>
</dbReference>
<reference evidence="8 9" key="1">
    <citation type="submission" date="2016-10" db="EMBL/GenBank/DDBJ databases">
        <authorList>
            <person name="de Groot N.N."/>
        </authorList>
    </citation>
    <scope>NUCLEOTIDE SEQUENCE [LARGE SCALE GENOMIC DNA]</scope>
    <source>
        <strain evidence="8 9">CPCC 100156</strain>
    </source>
</reference>
<feature type="transmembrane region" description="Helical" evidence="6">
    <location>
        <begin position="248"/>
        <end position="271"/>
    </location>
</feature>
<gene>
    <name evidence="8" type="ORF">SAMN04487779_102937</name>
</gene>
<dbReference type="GO" id="GO:0005436">
    <property type="term" value="F:sodium:phosphate symporter activity"/>
    <property type="evidence" value="ECO:0007669"/>
    <property type="project" value="InterPro"/>
</dbReference>
<feature type="transmembrane region" description="Helical" evidence="6">
    <location>
        <begin position="98"/>
        <end position="121"/>
    </location>
</feature>
<evidence type="ECO:0000256" key="3">
    <source>
        <dbReference type="ARBA" id="ARBA00022692"/>
    </source>
</evidence>
<feature type="transmembrane region" description="Helical" evidence="6">
    <location>
        <begin position="42"/>
        <end position="61"/>
    </location>
</feature>
<evidence type="ECO:0000256" key="5">
    <source>
        <dbReference type="ARBA" id="ARBA00023136"/>
    </source>
</evidence>
<evidence type="ECO:0000256" key="1">
    <source>
        <dbReference type="ARBA" id="ARBA00004651"/>
    </source>
</evidence>
<dbReference type="SUPFAM" id="SSF109755">
    <property type="entry name" value="PhoU-like"/>
    <property type="match status" value="1"/>
</dbReference>
<dbReference type="AlphaFoldDB" id="A0A1G7C7F3"/>
<comment type="subcellular location">
    <subcellularLocation>
        <location evidence="1">Cell membrane</location>
        <topology evidence="1">Multi-pass membrane protein</topology>
    </subcellularLocation>
</comment>
<dbReference type="PANTHER" id="PTHR10010:SF46">
    <property type="entry name" value="SODIUM-DEPENDENT PHOSPHATE TRANSPORT PROTEIN 2B"/>
    <property type="match status" value="1"/>
</dbReference>
<name>A0A1G7C7F3_9PROT</name>